<proteinExistence type="predicted"/>
<dbReference type="Proteomes" id="UP000013827">
    <property type="component" value="Unassembled WGS sequence"/>
</dbReference>
<dbReference type="KEGG" id="ehx:EMIHUDRAFT_243535"/>
<reference evidence="3" key="2">
    <citation type="submission" date="2024-10" db="UniProtKB">
        <authorList>
            <consortium name="EnsemblProtists"/>
        </authorList>
    </citation>
    <scope>IDENTIFICATION</scope>
</reference>
<accession>A0A0D3J5B1</accession>
<evidence type="ECO:0000256" key="1">
    <source>
        <dbReference type="SAM" id="MobiDB-lite"/>
    </source>
</evidence>
<dbReference type="RefSeq" id="XP_005771125.1">
    <property type="nucleotide sequence ID" value="XM_005771068.1"/>
</dbReference>
<feature type="chain" id="PRO_5044190389" evidence="2">
    <location>
        <begin position="25"/>
        <end position="131"/>
    </location>
</feature>
<evidence type="ECO:0000256" key="2">
    <source>
        <dbReference type="SAM" id="SignalP"/>
    </source>
</evidence>
<dbReference type="GeneID" id="17264247"/>
<organism evidence="3 4">
    <name type="scientific">Emiliania huxleyi (strain CCMP1516)</name>
    <dbReference type="NCBI Taxonomy" id="280463"/>
    <lineage>
        <taxon>Eukaryota</taxon>
        <taxon>Haptista</taxon>
        <taxon>Haptophyta</taxon>
        <taxon>Prymnesiophyceae</taxon>
        <taxon>Isochrysidales</taxon>
        <taxon>Noelaerhabdaceae</taxon>
        <taxon>Emiliania</taxon>
    </lineage>
</organism>
<feature type="signal peptide" evidence="2">
    <location>
        <begin position="1"/>
        <end position="24"/>
    </location>
</feature>
<reference evidence="4" key="1">
    <citation type="journal article" date="2013" name="Nature">
        <title>Pan genome of the phytoplankton Emiliania underpins its global distribution.</title>
        <authorList>
            <person name="Read B.A."/>
            <person name="Kegel J."/>
            <person name="Klute M.J."/>
            <person name="Kuo A."/>
            <person name="Lefebvre S.C."/>
            <person name="Maumus F."/>
            <person name="Mayer C."/>
            <person name="Miller J."/>
            <person name="Monier A."/>
            <person name="Salamov A."/>
            <person name="Young J."/>
            <person name="Aguilar M."/>
            <person name="Claverie J.M."/>
            <person name="Frickenhaus S."/>
            <person name="Gonzalez K."/>
            <person name="Herman E.K."/>
            <person name="Lin Y.C."/>
            <person name="Napier J."/>
            <person name="Ogata H."/>
            <person name="Sarno A.F."/>
            <person name="Shmutz J."/>
            <person name="Schroeder D."/>
            <person name="de Vargas C."/>
            <person name="Verret F."/>
            <person name="von Dassow P."/>
            <person name="Valentin K."/>
            <person name="Van de Peer Y."/>
            <person name="Wheeler G."/>
            <person name="Dacks J.B."/>
            <person name="Delwiche C.F."/>
            <person name="Dyhrman S.T."/>
            <person name="Glockner G."/>
            <person name="John U."/>
            <person name="Richards T."/>
            <person name="Worden A.Z."/>
            <person name="Zhang X."/>
            <person name="Grigoriev I.V."/>
            <person name="Allen A.E."/>
            <person name="Bidle K."/>
            <person name="Borodovsky M."/>
            <person name="Bowler C."/>
            <person name="Brownlee C."/>
            <person name="Cock J.M."/>
            <person name="Elias M."/>
            <person name="Gladyshev V.N."/>
            <person name="Groth M."/>
            <person name="Guda C."/>
            <person name="Hadaegh A."/>
            <person name="Iglesias-Rodriguez M.D."/>
            <person name="Jenkins J."/>
            <person name="Jones B.M."/>
            <person name="Lawson T."/>
            <person name="Leese F."/>
            <person name="Lindquist E."/>
            <person name="Lobanov A."/>
            <person name="Lomsadze A."/>
            <person name="Malik S.B."/>
            <person name="Marsh M.E."/>
            <person name="Mackinder L."/>
            <person name="Mock T."/>
            <person name="Mueller-Roeber B."/>
            <person name="Pagarete A."/>
            <person name="Parker M."/>
            <person name="Probert I."/>
            <person name="Quesneville H."/>
            <person name="Raines C."/>
            <person name="Rensing S.A."/>
            <person name="Riano-Pachon D.M."/>
            <person name="Richier S."/>
            <person name="Rokitta S."/>
            <person name="Shiraiwa Y."/>
            <person name="Soanes D.M."/>
            <person name="van der Giezen M."/>
            <person name="Wahlund T.M."/>
            <person name="Williams B."/>
            <person name="Wilson W."/>
            <person name="Wolfe G."/>
            <person name="Wurch L.L."/>
        </authorList>
    </citation>
    <scope>NUCLEOTIDE SEQUENCE</scope>
</reference>
<dbReference type="PaxDb" id="2903-EOD18696"/>
<keyword evidence="2" id="KW-0732">Signal</keyword>
<name>A0A0D3J5B1_EMIH1</name>
<dbReference type="EnsemblProtists" id="EOD18696">
    <property type="protein sequence ID" value="EOD18696"/>
    <property type="gene ID" value="EMIHUDRAFT_243535"/>
</dbReference>
<evidence type="ECO:0000313" key="3">
    <source>
        <dbReference type="EnsemblProtists" id="EOD18696"/>
    </source>
</evidence>
<feature type="region of interest" description="Disordered" evidence="1">
    <location>
        <begin position="100"/>
        <end position="131"/>
    </location>
</feature>
<evidence type="ECO:0000313" key="4">
    <source>
        <dbReference type="Proteomes" id="UP000013827"/>
    </source>
</evidence>
<dbReference type="HOGENOM" id="CLU_1931509_0_0_1"/>
<keyword evidence="4" id="KW-1185">Reference proteome</keyword>
<sequence length="131" mass="13603">MRVGVLWRLPCLLALLLSLPQAGCLTLCGRRSLAPLALVAAAAPASCLAAEPVPAPACDDACMAARVARKRELLAKQDRKAKAGTAAIFGADWQKGVREEKAARKPDAASAGFSSPFLLPGDVGGVNLQRK</sequence>
<dbReference type="AlphaFoldDB" id="A0A0D3J5B1"/>
<protein>
    <submittedName>
        <fullName evidence="3">Uncharacterized protein</fullName>
    </submittedName>
</protein>